<accession>A0A0G4Q5Q2</accession>
<gene>
    <name evidence="2" type="ORF">BN1804_01376</name>
</gene>
<protein>
    <recommendedName>
        <fullName evidence="4">Phage tail protein</fullName>
    </recommendedName>
</protein>
<dbReference type="Gene3D" id="6.10.140.940">
    <property type="match status" value="1"/>
</dbReference>
<evidence type="ECO:0000313" key="3">
    <source>
        <dbReference type="Proteomes" id="UP000183920"/>
    </source>
</evidence>
<evidence type="ECO:0000256" key="1">
    <source>
        <dbReference type="SAM" id="Coils"/>
    </source>
</evidence>
<evidence type="ECO:0008006" key="4">
    <source>
        <dbReference type="Google" id="ProtNLM"/>
    </source>
</evidence>
<dbReference type="RefSeq" id="WP_072063459.1">
    <property type="nucleotide sequence ID" value="NZ_CVRY01000002.1"/>
</dbReference>
<evidence type="ECO:0000313" key="2">
    <source>
        <dbReference type="EMBL" id="CRL61233.1"/>
    </source>
</evidence>
<proteinExistence type="predicted"/>
<dbReference type="Gene3D" id="1.20.5.340">
    <property type="match status" value="1"/>
</dbReference>
<organism evidence="2 3">
    <name type="scientific">Proteus penneri</name>
    <dbReference type="NCBI Taxonomy" id="102862"/>
    <lineage>
        <taxon>Bacteria</taxon>
        <taxon>Pseudomonadati</taxon>
        <taxon>Pseudomonadota</taxon>
        <taxon>Gammaproteobacteria</taxon>
        <taxon>Enterobacterales</taxon>
        <taxon>Morganellaceae</taxon>
        <taxon>Proteus</taxon>
    </lineage>
</organism>
<feature type="coiled-coil region" evidence="1">
    <location>
        <begin position="62"/>
        <end position="124"/>
    </location>
</feature>
<dbReference type="Proteomes" id="UP000183920">
    <property type="component" value="Unassembled WGS sequence"/>
</dbReference>
<dbReference type="AlphaFoldDB" id="A0A0G4Q5Q2"/>
<dbReference type="EMBL" id="CVRY01000002">
    <property type="protein sequence ID" value="CRL61233.1"/>
    <property type="molecule type" value="Genomic_DNA"/>
</dbReference>
<reference evidence="3" key="1">
    <citation type="submission" date="2015-06" db="EMBL/GenBank/DDBJ databases">
        <authorList>
            <person name="Urmite Genomes"/>
        </authorList>
    </citation>
    <scope>NUCLEOTIDE SEQUENCE [LARGE SCALE GENOMIC DNA]</scope>
    <source>
        <strain evidence="3">CSUR P1867</strain>
    </source>
</reference>
<sequence>MANEDLSKPIEIQSAYIVPDILPTNFSETYRRIVLNGADDMAKVAGRANEAGAEAFDAQKRNDEQDVVLEDHEERLGEAEQTIVEHGIQLANHESRITKTEEDLSKLEVRVLNVEQDVDGLKIKIQDLDGQISEIKVDYVSLSKTEKQKLLSPIDVSTSYSVNGTKVVGTRVTGFTSATGTALKGSFNANQSYSFSADYTRSEIQTLANGLIEARQRIKALEDALRSHGLID</sequence>
<keyword evidence="1" id="KW-0175">Coiled coil</keyword>
<dbReference type="SUPFAM" id="SSF57997">
    <property type="entry name" value="Tropomyosin"/>
    <property type="match status" value="1"/>
</dbReference>
<name>A0A0G4Q5Q2_9GAMM</name>